<evidence type="ECO:0000256" key="1">
    <source>
        <dbReference type="SAM" id="SignalP"/>
    </source>
</evidence>
<reference evidence="3" key="1">
    <citation type="journal article" date="2019" name="Int. J. Syst. Evol. Microbiol.">
        <title>The Global Catalogue of Microorganisms (GCM) 10K type strain sequencing project: providing services to taxonomists for standard genome sequencing and annotation.</title>
        <authorList>
            <consortium name="The Broad Institute Genomics Platform"/>
            <consortium name="The Broad Institute Genome Sequencing Center for Infectious Disease"/>
            <person name="Wu L."/>
            <person name="Ma J."/>
        </authorList>
    </citation>
    <scope>NUCLEOTIDE SEQUENCE [LARGE SCALE GENOMIC DNA]</scope>
    <source>
        <strain evidence="3">CGMCC 4.1467</strain>
    </source>
</reference>
<organism evidence="2 3">
    <name type="scientific">Haloferula chungangensis</name>
    <dbReference type="NCBI Taxonomy" id="1048331"/>
    <lineage>
        <taxon>Bacteria</taxon>
        <taxon>Pseudomonadati</taxon>
        <taxon>Verrucomicrobiota</taxon>
        <taxon>Verrucomicrobiia</taxon>
        <taxon>Verrucomicrobiales</taxon>
        <taxon>Verrucomicrobiaceae</taxon>
        <taxon>Haloferula</taxon>
    </lineage>
</organism>
<evidence type="ECO:0000313" key="3">
    <source>
        <dbReference type="Proteomes" id="UP001596472"/>
    </source>
</evidence>
<sequence length="146" mass="17229">MKTTTLLFLAVVFSCPCSVARAQQEEIKENSHVEEYHRRNLYRSYHLTNQLIERSVGPNKERAIKDGVIMAFTYFVLRSRSLIDADKAIEHHVKEMFEKSNIDRAIIEDPLDWQDKEVSSALFTDLILEENEYRELAREFSKRYGR</sequence>
<dbReference type="PROSITE" id="PS51257">
    <property type="entry name" value="PROKAR_LIPOPROTEIN"/>
    <property type="match status" value="1"/>
</dbReference>
<evidence type="ECO:0000313" key="2">
    <source>
        <dbReference type="EMBL" id="MFC7339636.1"/>
    </source>
</evidence>
<dbReference type="RefSeq" id="WP_379716831.1">
    <property type="nucleotide sequence ID" value="NZ_JBHTBS010000027.1"/>
</dbReference>
<accession>A0ABW2LFS3</accession>
<keyword evidence="3" id="KW-1185">Reference proteome</keyword>
<dbReference type="Proteomes" id="UP001596472">
    <property type="component" value="Unassembled WGS sequence"/>
</dbReference>
<proteinExistence type="predicted"/>
<gene>
    <name evidence="2" type="ORF">ACFQY0_20800</name>
</gene>
<keyword evidence="1" id="KW-0732">Signal</keyword>
<comment type="caution">
    <text evidence="2">The sequence shown here is derived from an EMBL/GenBank/DDBJ whole genome shotgun (WGS) entry which is preliminary data.</text>
</comment>
<feature type="chain" id="PRO_5045693226" evidence="1">
    <location>
        <begin position="23"/>
        <end position="146"/>
    </location>
</feature>
<protein>
    <submittedName>
        <fullName evidence="2">Uncharacterized protein</fullName>
    </submittedName>
</protein>
<name>A0ABW2LFS3_9BACT</name>
<dbReference type="EMBL" id="JBHTBS010000027">
    <property type="protein sequence ID" value="MFC7339636.1"/>
    <property type="molecule type" value="Genomic_DNA"/>
</dbReference>
<feature type="signal peptide" evidence="1">
    <location>
        <begin position="1"/>
        <end position="22"/>
    </location>
</feature>